<protein>
    <submittedName>
        <fullName evidence="1">Uncharacterized protein</fullName>
    </submittedName>
</protein>
<reference evidence="1 2" key="1">
    <citation type="journal article" date="2024" name="Commun. Biol.">
        <title>Comparative genomic analysis of thermophilic fungi reveals convergent evolutionary adaptations and gene losses.</title>
        <authorList>
            <person name="Steindorff A.S."/>
            <person name="Aguilar-Pontes M.V."/>
            <person name="Robinson A.J."/>
            <person name="Andreopoulos B."/>
            <person name="LaButti K."/>
            <person name="Kuo A."/>
            <person name="Mondo S."/>
            <person name="Riley R."/>
            <person name="Otillar R."/>
            <person name="Haridas S."/>
            <person name="Lipzen A."/>
            <person name="Grimwood J."/>
            <person name="Schmutz J."/>
            <person name="Clum A."/>
            <person name="Reid I.D."/>
            <person name="Moisan M.C."/>
            <person name="Butler G."/>
            <person name="Nguyen T.T.M."/>
            <person name="Dewar K."/>
            <person name="Conant G."/>
            <person name="Drula E."/>
            <person name="Henrissat B."/>
            <person name="Hansel C."/>
            <person name="Singer S."/>
            <person name="Hutchinson M.I."/>
            <person name="de Vries R.P."/>
            <person name="Natvig D.O."/>
            <person name="Powell A.J."/>
            <person name="Tsang A."/>
            <person name="Grigoriev I.V."/>
        </authorList>
    </citation>
    <scope>NUCLEOTIDE SEQUENCE [LARGE SCALE GENOMIC DNA]</scope>
    <source>
        <strain evidence="1 2">ATCC 22073</strain>
    </source>
</reference>
<dbReference type="GeneID" id="98125827"/>
<keyword evidence="2" id="KW-1185">Reference proteome</keyword>
<organism evidence="1 2">
    <name type="scientific">Remersonia thermophila</name>
    <dbReference type="NCBI Taxonomy" id="72144"/>
    <lineage>
        <taxon>Eukaryota</taxon>
        <taxon>Fungi</taxon>
        <taxon>Dikarya</taxon>
        <taxon>Ascomycota</taxon>
        <taxon>Pezizomycotina</taxon>
        <taxon>Sordariomycetes</taxon>
        <taxon>Sordariomycetidae</taxon>
        <taxon>Sordariales</taxon>
        <taxon>Sordariales incertae sedis</taxon>
        <taxon>Remersonia</taxon>
    </lineage>
</organism>
<dbReference type="Proteomes" id="UP001600064">
    <property type="component" value="Unassembled WGS sequence"/>
</dbReference>
<dbReference type="RefSeq" id="XP_070866119.1">
    <property type="nucleotide sequence ID" value="XM_071011183.1"/>
</dbReference>
<comment type="caution">
    <text evidence="1">The sequence shown here is derived from an EMBL/GenBank/DDBJ whole genome shotgun (WGS) entry which is preliminary data.</text>
</comment>
<evidence type="ECO:0000313" key="2">
    <source>
        <dbReference type="Proteomes" id="UP001600064"/>
    </source>
</evidence>
<evidence type="ECO:0000313" key="1">
    <source>
        <dbReference type="EMBL" id="KAL2267392.1"/>
    </source>
</evidence>
<dbReference type="EMBL" id="JAZGUE010000004">
    <property type="protein sequence ID" value="KAL2267392.1"/>
    <property type="molecule type" value="Genomic_DNA"/>
</dbReference>
<name>A0ABR4DCT0_9PEZI</name>
<accession>A0ABR4DCT0</accession>
<gene>
    <name evidence="1" type="ORF">VTJ83DRAFT_4669</name>
</gene>
<proteinExistence type="predicted"/>
<sequence>MSSDGPRSLTSADLDCSSGAMVSCPREEFLEAAAMENWSCLRLTAPSAVVLGKKEERMLPGGNGEH</sequence>